<dbReference type="InterPro" id="IPR011978">
    <property type="entry name" value="YgfB-like"/>
</dbReference>
<dbReference type="Proteomes" id="UP001165524">
    <property type="component" value="Unassembled WGS sequence"/>
</dbReference>
<accession>A0ABT0E374</accession>
<proteinExistence type="predicted"/>
<evidence type="ECO:0000313" key="2">
    <source>
        <dbReference type="Proteomes" id="UP001165524"/>
    </source>
</evidence>
<comment type="caution">
    <text evidence="1">The sequence shown here is derived from an EMBL/GenBank/DDBJ whole genome shotgun (WGS) entry which is preliminary data.</text>
</comment>
<dbReference type="InterPro" id="IPR036255">
    <property type="entry name" value="YgfB-like_sf"/>
</dbReference>
<dbReference type="SUPFAM" id="SSF101327">
    <property type="entry name" value="YgfB-like"/>
    <property type="match status" value="1"/>
</dbReference>
<keyword evidence="2" id="KW-1185">Reference proteome</keyword>
<sequence length="188" mass="20619">MDALDNPTLRKQIDTFIQQAGEDALTWVETHGLLCATAVGPVPPTGWQQICHAEEDAEVPPAVVEALASLRERIAATLGAGERVLLPCRLDPYADDEGNDLAAWCAGFMAGVFMQEESWYASDEEQMATLLLPFVLIAGLDEDPELDALWQDEKVVRQMAMGLPDLLEELFLHFHAPDAPEETDASDD</sequence>
<gene>
    <name evidence="1" type="ORF">MU846_00935</name>
</gene>
<dbReference type="RefSeq" id="WP_246947338.1">
    <property type="nucleotide sequence ID" value="NZ_JALKII010000001.1"/>
</dbReference>
<dbReference type="Pfam" id="PF03695">
    <property type="entry name" value="UPF0149"/>
    <property type="match status" value="1"/>
</dbReference>
<name>A0ABT0E374_9GAMM</name>
<dbReference type="EMBL" id="JALKII010000001">
    <property type="protein sequence ID" value="MCK0536272.1"/>
    <property type="molecule type" value="Genomic_DNA"/>
</dbReference>
<organism evidence="1 2">
    <name type="scientific">Alcanivorax quisquiliarum</name>
    <dbReference type="NCBI Taxonomy" id="2933565"/>
    <lineage>
        <taxon>Bacteria</taxon>
        <taxon>Pseudomonadati</taxon>
        <taxon>Pseudomonadota</taxon>
        <taxon>Gammaproteobacteria</taxon>
        <taxon>Oceanospirillales</taxon>
        <taxon>Alcanivoracaceae</taxon>
        <taxon>Alcanivorax</taxon>
    </lineage>
</organism>
<dbReference type="Gene3D" id="1.20.120.740">
    <property type="entry name" value="YgfB uncharacterised protein family UPF0149, PF03695"/>
    <property type="match status" value="1"/>
</dbReference>
<evidence type="ECO:0000313" key="1">
    <source>
        <dbReference type="EMBL" id="MCK0536272.1"/>
    </source>
</evidence>
<protein>
    <submittedName>
        <fullName evidence="1">YecA family protein</fullName>
    </submittedName>
</protein>
<dbReference type="NCBIfam" id="TIGR02292">
    <property type="entry name" value="ygfB_yecA"/>
    <property type="match status" value="1"/>
</dbReference>
<reference evidence="1" key="1">
    <citation type="submission" date="2022-04" db="EMBL/GenBank/DDBJ databases">
        <title>Alcanivorax sp. CY1518 draft genome sequence.</title>
        <authorList>
            <person name="Zhao G."/>
            <person name="An M."/>
        </authorList>
    </citation>
    <scope>NUCLEOTIDE SEQUENCE</scope>
    <source>
        <strain evidence="1">CY1518</strain>
    </source>
</reference>